<dbReference type="GO" id="GO:0000976">
    <property type="term" value="F:transcription cis-regulatory region binding"/>
    <property type="evidence" value="ECO:0007669"/>
    <property type="project" value="TreeGrafter"/>
</dbReference>
<dbReference type="InterPro" id="IPR044653">
    <property type="entry name" value="AZF1/2/3-like"/>
</dbReference>
<evidence type="ECO:0000256" key="2">
    <source>
        <dbReference type="ARBA" id="ARBA00022737"/>
    </source>
</evidence>
<dbReference type="OrthoDB" id="40579at2759"/>
<evidence type="ECO:0000313" key="10">
    <source>
        <dbReference type="Proteomes" id="UP000594638"/>
    </source>
</evidence>
<gene>
    <name evidence="9" type="ORF">OLEA9_A072934</name>
</gene>
<evidence type="ECO:0000256" key="3">
    <source>
        <dbReference type="ARBA" id="ARBA00022771"/>
    </source>
</evidence>
<dbReference type="Gramene" id="OE9A072934T1">
    <property type="protein sequence ID" value="OE9A072934C1"/>
    <property type="gene ID" value="OE9A072934"/>
</dbReference>
<dbReference type="PANTHER" id="PTHR45988">
    <property type="entry name" value="C2H2 TYPE ZINC FINGER TRANSCRIPTION FACTOR FAMILY-RELATED"/>
    <property type="match status" value="1"/>
</dbReference>
<dbReference type="SMART" id="SM00355">
    <property type="entry name" value="ZnF_C2H2"/>
    <property type="match status" value="2"/>
</dbReference>
<evidence type="ECO:0000256" key="1">
    <source>
        <dbReference type="ARBA" id="ARBA00022723"/>
    </source>
</evidence>
<sequence>MALEALNSPSTMAPTSAFQLENATLRYLEPWTKGKRSKRQRSVEHHYQPTEEEYLALCLIMLARGDDGLASKPAAIQQQKQTSLLPPPPHLMKSDDSIKLVYKCSVCDKAFGSYQALGGHKASHRKLSCSSGGDEYSTTTSSSSVVAIIASATPTSASNRSGRVHECSICHRCFPTGQALGGHKRCHYECGVDCRRRWRIEEDEGGDGFPPTPF</sequence>
<keyword evidence="5" id="KW-0805">Transcription regulation</keyword>
<dbReference type="Proteomes" id="UP000594638">
    <property type="component" value="Unassembled WGS sequence"/>
</dbReference>
<evidence type="ECO:0000256" key="6">
    <source>
        <dbReference type="ARBA" id="ARBA00023163"/>
    </source>
</evidence>
<keyword evidence="10" id="KW-1185">Reference proteome</keyword>
<dbReference type="GO" id="GO:0008270">
    <property type="term" value="F:zinc ion binding"/>
    <property type="evidence" value="ECO:0007669"/>
    <property type="project" value="UniProtKB-KW"/>
</dbReference>
<evidence type="ECO:0000259" key="8">
    <source>
        <dbReference type="PROSITE" id="PS50157"/>
    </source>
</evidence>
<proteinExistence type="predicted"/>
<evidence type="ECO:0000256" key="5">
    <source>
        <dbReference type="ARBA" id="ARBA00023015"/>
    </source>
</evidence>
<feature type="domain" description="C2H2-type" evidence="8">
    <location>
        <begin position="165"/>
        <end position="187"/>
    </location>
</feature>
<dbReference type="Gene3D" id="3.30.160.60">
    <property type="entry name" value="Classic Zinc Finger"/>
    <property type="match status" value="1"/>
</dbReference>
<dbReference type="InterPro" id="IPR036236">
    <property type="entry name" value="Znf_C2H2_sf"/>
</dbReference>
<dbReference type="PANTHER" id="PTHR45988:SF92">
    <property type="entry name" value="C2H2 TYPE ZINC FINGER TRANSCRIPTION FACTOR FAMILY-RELATED"/>
    <property type="match status" value="1"/>
</dbReference>
<evidence type="ECO:0000256" key="7">
    <source>
        <dbReference type="PROSITE-ProRule" id="PRU00042"/>
    </source>
</evidence>
<dbReference type="SUPFAM" id="SSF57667">
    <property type="entry name" value="beta-beta-alpha zinc fingers"/>
    <property type="match status" value="1"/>
</dbReference>
<keyword evidence="4" id="KW-0862">Zinc</keyword>
<dbReference type="InterPro" id="IPR013087">
    <property type="entry name" value="Znf_C2H2_type"/>
</dbReference>
<protein>
    <submittedName>
        <fullName evidence="9">Zinc finger ZAT10-like</fullName>
    </submittedName>
</protein>
<dbReference type="AlphaFoldDB" id="A0A8S0PNK5"/>
<dbReference type="GO" id="GO:0003700">
    <property type="term" value="F:DNA-binding transcription factor activity"/>
    <property type="evidence" value="ECO:0007669"/>
    <property type="project" value="InterPro"/>
</dbReference>
<feature type="domain" description="C2H2-type" evidence="8">
    <location>
        <begin position="102"/>
        <end position="124"/>
    </location>
</feature>
<comment type="caution">
    <text evidence="9">The sequence shown here is derived from an EMBL/GenBank/DDBJ whole genome shotgun (WGS) entry which is preliminary data.</text>
</comment>
<dbReference type="PROSITE" id="PS00028">
    <property type="entry name" value="ZINC_FINGER_C2H2_1"/>
    <property type="match status" value="2"/>
</dbReference>
<evidence type="ECO:0000256" key="4">
    <source>
        <dbReference type="ARBA" id="ARBA00022833"/>
    </source>
</evidence>
<dbReference type="GO" id="GO:0005634">
    <property type="term" value="C:nucleus"/>
    <property type="evidence" value="ECO:0007669"/>
    <property type="project" value="TreeGrafter"/>
</dbReference>
<organism evidence="9 10">
    <name type="scientific">Olea europaea subsp. europaea</name>
    <dbReference type="NCBI Taxonomy" id="158383"/>
    <lineage>
        <taxon>Eukaryota</taxon>
        <taxon>Viridiplantae</taxon>
        <taxon>Streptophyta</taxon>
        <taxon>Embryophyta</taxon>
        <taxon>Tracheophyta</taxon>
        <taxon>Spermatophyta</taxon>
        <taxon>Magnoliopsida</taxon>
        <taxon>eudicotyledons</taxon>
        <taxon>Gunneridae</taxon>
        <taxon>Pentapetalae</taxon>
        <taxon>asterids</taxon>
        <taxon>lamiids</taxon>
        <taxon>Lamiales</taxon>
        <taxon>Oleaceae</taxon>
        <taxon>Oleeae</taxon>
        <taxon>Olea</taxon>
    </lineage>
</organism>
<keyword evidence="2" id="KW-0677">Repeat</keyword>
<name>A0A8S0PNK5_OLEEU</name>
<keyword evidence="1" id="KW-0479">Metal-binding</keyword>
<dbReference type="PROSITE" id="PS50157">
    <property type="entry name" value="ZINC_FINGER_C2H2_2"/>
    <property type="match status" value="2"/>
</dbReference>
<keyword evidence="6" id="KW-0804">Transcription</keyword>
<reference evidence="9 10" key="1">
    <citation type="submission" date="2019-12" db="EMBL/GenBank/DDBJ databases">
        <authorList>
            <person name="Alioto T."/>
            <person name="Alioto T."/>
            <person name="Gomez Garrido J."/>
        </authorList>
    </citation>
    <scope>NUCLEOTIDE SEQUENCE [LARGE SCALE GENOMIC DNA]</scope>
</reference>
<accession>A0A8S0PNK5</accession>
<evidence type="ECO:0000313" key="9">
    <source>
        <dbReference type="EMBL" id="CAA2955092.1"/>
    </source>
</evidence>
<dbReference type="Pfam" id="PF13912">
    <property type="entry name" value="zf-C2H2_6"/>
    <property type="match status" value="2"/>
</dbReference>
<dbReference type="EMBL" id="CACTIH010000137">
    <property type="protein sequence ID" value="CAA2955092.1"/>
    <property type="molecule type" value="Genomic_DNA"/>
</dbReference>
<keyword evidence="3 7" id="KW-0863">Zinc-finger</keyword>